<accession>A0A4R0R8U0</accession>
<feature type="domain" description="NAD-dependent epimerase/dehydratase" evidence="3">
    <location>
        <begin position="7"/>
        <end position="196"/>
    </location>
</feature>
<dbReference type="SUPFAM" id="SSF51735">
    <property type="entry name" value="NAD(P)-binding Rossmann-fold domains"/>
    <property type="match status" value="1"/>
</dbReference>
<dbReference type="InterPro" id="IPR001509">
    <property type="entry name" value="Epimerase_deHydtase"/>
</dbReference>
<evidence type="ECO:0000313" key="5">
    <source>
        <dbReference type="Proteomes" id="UP000292702"/>
    </source>
</evidence>
<dbReference type="GO" id="GO:0016616">
    <property type="term" value="F:oxidoreductase activity, acting on the CH-OH group of donors, NAD or NADP as acceptor"/>
    <property type="evidence" value="ECO:0007669"/>
    <property type="project" value="TreeGrafter"/>
</dbReference>
<comment type="caution">
    <text evidence="4">The sequence shown here is derived from an EMBL/GenBank/DDBJ whole genome shotgun (WGS) entry which is preliminary data.</text>
</comment>
<dbReference type="OrthoDB" id="2735536at2759"/>
<dbReference type="InterPro" id="IPR050425">
    <property type="entry name" value="NAD(P)_dehydrat-like"/>
</dbReference>
<comment type="similarity">
    <text evidence="2">Belongs to the NAD(P)-dependent epimerase/dehydratase family. Dihydroflavonol-4-reductase subfamily.</text>
</comment>
<name>A0A4R0R8U0_9APHY</name>
<proteinExistence type="inferred from homology"/>
<evidence type="ECO:0000256" key="1">
    <source>
        <dbReference type="ARBA" id="ARBA00023002"/>
    </source>
</evidence>
<dbReference type="PANTHER" id="PTHR10366:SF562">
    <property type="entry name" value="ALDEHYDE REDUCTASE II (AFU_ORTHOLOGUE AFUA_1G11360)"/>
    <property type="match status" value="1"/>
</dbReference>
<dbReference type="Pfam" id="PF01370">
    <property type="entry name" value="Epimerase"/>
    <property type="match status" value="1"/>
</dbReference>
<sequence length="351" mass="38094">MAQNQLVLVTGVSGYLGSHIVDQLVKAGHRVRGTVRSSKVAANKQAFSIYGDAVEIFALDDLASGVFPEAFKGVDAVIHSAAPLATTVSAQEAIRASVDGSLNVFRQAEKAGVRRFSYASSMAAVSSGFGMGDYTKVTADNWAEVTMEQVLAEGAHPGVVYVGQKVLSERAVWEFAAEHPHIELLTVNPPYFYGPFAPAYKAYEGNSKTSDPIFSTMVFLYGLINAEDKAHVPNPFFVDVRDVARALVAGALDSPPTSQFGKKRILLSAEWVQPSEILALVRKERPALAGRLTDNFKDLPAEFKPVVDNARLKEVLGFGVTPWQKTILDGLDDLLRVEEVWKKQGLEPQNS</sequence>
<evidence type="ECO:0000259" key="3">
    <source>
        <dbReference type="Pfam" id="PF01370"/>
    </source>
</evidence>
<keyword evidence="1" id="KW-0560">Oxidoreductase</keyword>
<dbReference type="PANTHER" id="PTHR10366">
    <property type="entry name" value="NAD DEPENDENT EPIMERASE/DEHYDRATASE"/>
    <property type="match status" value="1"/>
</dbReference>
<dbReference type="Gene3D" id="3.40.50.720">
    <property type="entry name" value="NAD(P)-binding Rossmann-like Domain"/>
    <property type="match status" value="1"/>
</dbReference>
<dbReference type="EMBL" id="RWJN01000268">
    <property type="protein sequence ID" value="TCD63892.1"/>
    <property type="molecule type" value="Genomic_DNA"/>
</dbReference>
<evidence type="ECO:0000256" key="2">
    <source>
        <dbReference type="ARBA" id="ARBA00023445"/>
    </source>
</evidence>
<dbReference type="AlphaFoldDB" id="A0A4R0R8U0"/>
<gene>
    <name evidence="4" type="ORF">EIP91_004801</name>
</gene>
<dbReference type="InterPro" id="IPR036291">
    <property type="entry name" value="NAD(P)-bd_dom_sf"/>
</dbReference>
<dbReference type="STRING" id="92696.A0A4R0R8U0"/>
<evidence type="ECO:0000313" key="4">
    <source>
        <dbReference type="EMBL" id="TCD63892.1"/>
    </source>
</evidence>
<dbReference type="Proteomes" id="UP000292702">
    <property type="component" value="Unassembled WGS sequence"/>
</dbReference>
<keyword evidence="5" id="KW-1185">Reference proteome</keyword>
<organism evidence="4 5">
    <name type="scientific">Steccherinum ochraceum</name>
    <dbReference type="NCBI Taxonomy" id="92696"/>
    <lineage>
        <taxon>Eukaryota</taxon>
        <taxon>Fungi</taxon>
        <taxon>Dikarya</taxon>
        <taxon>Basidiomycota</taxon>
        <taxon>Agaricomycotina</taxon>
        <taxon>Agaricomycetes</taxon>
        <taxon>Polyporales</taxon>
        <taxon>Steccherinaceae</taxon>
        <taxon>Steccherinum</taxon>
    </lineage>
</organism>
<reference evidence="4 5" key="1">
    <citation type="submission" date="2018-11" db="EMBL/GenBank/DDBJ databases">
        <title>Genome assembly of Steccherinum ochraceum LE-BIN_3174, the white-rot fungus of the Steccherinaceae family (The Residual Polyporoid clade, Polyporales, Basidiomycota).</title>
        <authorList>
            <person name="Fedorova T.V."/>
            <person name="Glazunova O.A."/>
            <person name="Landesman E.O."/>
            <person name="Moiseenko K.V."/>
            <person name="Psurtseva N.V."/>
            <person name="Savinova O.S."/>
            <person name="Shakhova N.V."/>
            <person name="Tyazhelova T.V."/>
            <person name="Vasina D.V."/>
        </authorList>
    </citation>
    <scope>NUCLEOTIDE SEQUENCE [LARGE SCALE GENOMIC DNA]</scope>
    <source>
        <strain evidence="4 5">LE-BIN_3174</strain>
    </source>
</reference>
<protein>
    <recommendedName>
        <fullName evidence="3">NAD-dependent epimerase/dehydratase domain-containing protein</fullName>
    </recommendedName>
</protein>